<gene>
    <name evidence="1" type="ORF">RRF57_012524</name>
</gene>
<evidence type="ECO:0000313" key="1">
    <source>
        <dbReference type="EMBL" id="KAK5636812.1"/>
    </source>
</evidence>
<evidence type="ECO:0000313" key="2">
    <source>
        <dbReference type="Proteomes" id="UP001305414"/>
    </source>
</evidence>
<name>A0AAN7ZAZ9_9PEZI</name>
<comment type="caution">
    <text evidence="1">The sequence shown here is derived from an EMBL/GenBank/DDBJ whole genome shotgun (WGS) entry which is preliminary data.</text>
</comment>
<accession>A0AAN7ZAZ9</accession>
<dbReference type="Proteomes" id="UP001305414">
    <property type="component" value="Unassembled WGS sequence"/>
</dbReference>
<sequence>MWKTPTANGHAPGLTNTLPYGARFELPERPMYEWAAARDFRGLPQSKVASMNSRFKNPVTLFRERLQAVIAEGGTKRVAGMS</sequence>
<organism evidence="1 2">
    <name type="scientific">Xylaria bambusicola</name>
    <dbReference type="NCBI Taxonomy" id="326684"/>
    <lineage>
        <taxon>Eukaryota</taxon>
        <taxon>Fungi</taxon>
        <taxon>Dikarya</taxon>
        <taxon>Ascomycota</taxon>
        <taxon>Pezizomycotina</taxon>
        <taxon>Sordariomycetes</taxon>
        <taxon>Xylariomycetidae</taxon>
        <taxon>Xylariales</taxon>
        <taxon>Xylariaceae</taxon>
        <taxon>Xylaria</taxon>
    </lineage>
</organism>
<reference evidence="1 2" key="1">
    <citation type="submission" date="2023-10" db="EMBL/GenBank/DDBJ databases">
        <title>Draft genome sequence of Xylaria bambusicola isolate GMP-LS, the root and basal stem rot pathogen of sugarcane in Indonesia.</title>
        <authorList>
            <person name="Selvaraj P."/>
            <person name="Muralishankar V."/>
            <person name="Muruganantham S."/>
            <person name="Sp S."/>
            <person name="Haryani S."/>
            <person name="Lau K.J.X."/>
            <person name="Naqvi N.I."/>
        </authorList>
    </citation>
    <scope>NUCLEOTIDE SEQUENCE [LARGE SCALE GENOMIC DNA]</scope>
    <source>
        <strain evidence="1">GMP-LS</strain>
    </source>
</reference>
<keyword evidence="2" id="KW-1185">Reference proteome</keyword>
<proteinExistence type="predicted"/>
<protein>
    <submittedName>
        <fullName evidence="1">Uncharacterized protein</fullName>
    </submittedName>
</protein>
<dbReference type="EMBL" id="JAWHQM010000078">
    <property type="protein sequence ID" value="KAK5636812.1"/>
    <property type="molecule type" value="Genomic_DNA"/>
</dbReference>
<dbReference type="AlphaFoldDB" id="A0AAN7ZAZ9"/>